<name>A0ABQ2QBQ9_9GAMM</name>
<dbReference type="RefSeq" id="WP_188922289.1">
    <property type="nucleotide sequence ID" value="NZ_BMQV01000042.1"/>
</dbReference>
<evidence type="ECO:0008006" key="3">
    <source>
        <dbReference type="Google" id="ProtNLM"/>
    </source>
</evidence>
<sequence>MQINQNTFIEVSDALEMGNPAIVEKDYYVVALLKLLSGLSFDTHAMVFSGGTALAKSGIKTHRMSEDVDIKLIPLDTFQMLSSRAARQKARKAIYLSILDAIKDNHIFSVEGDTIRLDEYRYQEINLRYPQAHAISPCLRPFIRLELIETELYDTTDTRAITSLTAEAYKERPEVDSMAFASILSTQSEKIISMLRRTASFERDPSRTEDPALIRHIYDTFYIQSADHVNLKDVINLVGHIIRQDINRFGAQHPQFVVNPIAELQYGLTLLESNPKFEQRFNQYVTPMVYGNIVISWNEAFSVFKLLVNSVLDEIDLSPNHI</sequence>
<gene>
    <name evidence="1" type="ORF">GCM10009409_32400</name>
</gene>
<reference evidence="2" key="1">
    <citation type="journal article" date="2019" name="Int. J. Syst. Evol. Microbiol.">
        <title>The Global Catalogue of Microorganisms (GCM) 10K type strain sequencing project: providing services to taxonomists for standard genome sequencing and annotation.</title>
        <authorList>
            <consortium name="The Broad Institute Genomics Platform"/>
            <consortium name="The Broad Institute Genome Sequencing Center for Infectious Disease"/>
            <person name="Wu L."/>
            <person name="Ma J."/>
        </authorList>
    </citation>
    <scope>NUCLEOTIDE SEQUENCE [LARGE SCALE GENOMIC DNA]</scope>
    <source>
        <strain evidence="2">JCM 32304</strain>
    </source>
</reference>
<dbReference type="EMBL" id="BMQV01000042">
    <property type="protein sequence ID" value="GGP64452.1"/>
    <property type="molecule type" value="Genomic_DNA"/>
</dbReference>
<dbReference type="Proteomes" id="UP000654367">
    <property type="component" value="Unassembled WGS sequence"/>
</dbReference>
<accession>A0ABQ2QBQ9</accession>
<proteinExistence type="predicted"/>
<evidence type="ECO:0000313" key="1">
    <source>
        <dbReference type="EMBL" id="GGP64452.1"/>
    </source>
</evidence>
<comment type="caution">
    <text evidence="1">The sequence shown here is derived from an EMBL/GenBank/DDBJ whole genome shotgun (WGS) entry which is preliminary data.</text>
</comment>
<evidence type="ECO:0000313" key="2">
    <source>
        <dbReference type="Proteomes" id="UP000654367"/>
    </source>
</evidence>
<dbReference type="Pfam" id="PF08843">
    <property type="entry name" value="AbiEii"/>
    <property type="match status" value="1"/>
</dbReference>
<organism evidence="1 2">
    <name type="scientific">Shewanella saliphila</name>
    <dbReference type="NCBI Taxonomy" id="2282698"/>
    <lineage>
        <taxon>Bacteria</taxon>
        <taxon>Pseudomonadati</taxon>
        <taxon>Pseudomonadota</taxon>
        <taxon>Gammaproteobacteria</taxon>
        <taxon>Alteromonadales</taxon>
        <taxon>Shewanellaceae</taxon>
        <taxon>Shewanella</taxon>
    </lineage>
</organism>
<protein>
    <recommendedName>
        <fullName evidence="3">Pyrophosphatase</fullName>
    </recommendedName>
</protein>
<keyword evidence="2" id="KW-1185">Reference proteome</keyword>
<dbReference type="Gene3D" id="3.10.450.620">
    <property type="entry name" value="JHP933, nucleotidyltransferase-like core domain"/>
    <property type="match status" value="1"/>
</dbReference>
<dbReference type="InterPro" id="IPR014942">
    <property type="entry name" value="AbiEii"/>
</dbReference>